<evidence type="ECO:0008006" key="3">
    <source>
        <dbReference type="Google" id="ProtNLM"/>
    </source>
</evidence>
<proteinExistence type="predicted"/>
<keyword evidence="2" id="KW-1185">Reference proteome</keyword>
<protein>
    <recommendedName>
        <fullName evidence="3">Apolipoprotein C-IV</fullName>
    </recommendedName>
</protein>
<name>A0A8T3CRV7_9TELE</name>
<dbReference type="AlphaFoldDB" id="A0A8T3CRV7"/>
<sequence>MRLTDCEPCAGAELGSVISSKLTWRKQRSEDNRKSCPLYLPLKPRNHALHKPPLHWTSQCADITVEQGSYGHLQTAKPSRQDHCWSISHDRETGMKGQLTILALVVGLQAFMAMAVPQGDEDPQESSSWWSVARDYAAMYYKDHLKSVTDSYVQWASEYYTSVKDTATQQWGDWWS</sequence>
<evidence type="ECO:0000313" key="2">
    <source>
        <dbReference type="Proteomes" id="UP000829720"/>
    </source>
</evidence>
<accession>A0A8T3CRV7</accession>
<organism evidence="1 2">
    <name type="scientific">Albula goreensis</name>
    <dbReference type="NCBI Taxonomy" id="1534307"/>
    <lineage>
        <taxon>Eukaryota</taxon>
        <taxon>Metazoa</taxon>
        <taxon>Chordata</taxon>
        <taxon>Craniata</taxon>
        <taxon>Vertebrata</taxon>
        <taxon>Euteleostomi</taxon>
        <taxon>Actinopterygii</taxon>
        <taxon>Neopterygii</taxon>
        <taxon>Teleostei</taxon>
        <taxon>Albuliformes</taxon>
        <taxon>Albulidae</taxon>
        <taxon>Albula</taxon>
    </lineage>
</organism>
<comment type="caution">
    <text evidence="1">The sequence shown here is derived from an EMBL/GenBank/DDBJ whole genome shotgun (WGS) entry which is preliminary data.</text>
</comment>
<dbReference type="OrthoDB" id="8899517at2759"/>
<reference evidence="1" key="1">
    <citation type="submission" date="2021-01" db="EMBL/GenBank/DDBJ databases">
        <authorList>
            <person name="Zahm M."/>
            <person name="Roques C."/>
            <person name="Cabau C."/>
            <person name="Klopp C."/>
            <person name="Donnadieu C."/>
            <person name="Jouanno E."/>
            <person name="Lampietro C."/>
            <person name="Louis A."/>
            <person name="Herpin A."/>
            <person name="Echchiki A."/>
            <person name="Berthelot C."/>
            <person name="Parey E."/>
            <person name="Roest-Crollius H."/>
            <person name="Braasch I."/>
            <person name="Postlethwait J."/>
            <person name="Bobe J."/>
            <person name="Montfort J."/>
            <person name="Bouchez O."/>
            <person name="Begum T."/>
            <person name="Mejri S."/>
            <person name="Adams A."/>
            <person name="Chen W.-J."/>
            <person name="Guiguen Y."/>
        </authorList>
    </citation>
    <scope>NUCLEOTIDE SEQUENCE</scope>
    <source>
        <tissue evidence="1">Blood</tissue>
    </source>
</reference>
<dbReference type="Proteomes" id="UP000829720">
    <property type="component" value="Unassembled WGS sequence"/>
</dbReference>
<evidence type="ECO:0000313" key="1">
    <source>
        <dbReference type="EMBL" id="KAI1886302.1"/>
    </source>
</evidence>
<dbReference type="EMBL" id="JAERUA010000020">
    <property type="protein sequence ID" value="KAI1886302.1"/>
    <property type="molecule type" value="Genomic_DNA"/>
</dbReference>
<gene>
    <name evidence="1" type="ORF">AGOR_G00212600</name>
</gene>